<evidence type="ECO:0000313" key="2">
    <source>
        <dbReference type="Proteomes" id="UP001139193"/>
    </source>
</evidence>
<gene>
    <name evidence="1" type="ORF">MON38_07330</name>
</gene>
<dbReference type="RefSeq" id="WP_241935509.1">
    <property type="nucleotide sequence ID" value="NZ_JALBGC010000002.1"/>
</dbReference>
<dbReference type="EMBL" id="JALBGC010000002">
    <property type="protein sequence ID" value="MCI1187229.1"/>
    <property type="molecule type" value="Genomic_DNA"/>
</dbReference>
<dbReference type="Proteomes" id="UP001139193">
    <property type="component" value="Unassembled WGS sequence"/>
</dbReference>
<sequence length="176" mass="19923">MTKVYSFILLGILAFGLNSCVLNSKFSQSSNYQEAQKVSDLHLVVIGDKDTKEAMNYVSQFLADSLIKNKINTSKAYNCCRDKDTDMNAFILNMLPTDHKPDNVLTVAVSKVVVGYGTTSSREFQLDLFNTASQSHTWNGRVLVNMSWFVSDQNYRDFAKTLTKAIMIELRKKRIV</sequence>
<organism evidence="1 2">
    <name type="scientific">Hymenobacter cyanobacteriorum</name>
    <dbReference type="NCBI Taxonomy" id="2926463"/>
    <lineage>
        <taxon>Bacteria</taxon>
        <taxon>Pseudomonadati</taxon>
        <taxon>Bacteroidota</taxon>
        <taxon>Cytophagia</taxon>
        <taxon>Cytophagales</taxon>
        <taxon>Hymenobacteraceae</taxon>
        <taxon>Hymenobacter</taxon>
    </lineage>
</organism>
<proteinExistence type="predicted"/>
<accession>A0A9X1VDM2</accession>
<dbReference type="AlphaFoldDB" id="A0A9X1VDM2"/>
<evidence type="ECO:0000313" key="1">
    <source>
        <dbReference type="EMBL" id="MCI1187229.1"/>
    </source>
</evidence>
<name>A0A9X1VDM2_9BACT</name>
<keyword evidence="2" id="KW-1185">Reference proteome</keyword>
<reference evidence="1" key="1">
    <citation type="submission" date="2022-03" db="EMBL/GenBank/DDBJ databases">
        <title>Bacterial whole genome sequence for Hymenobacter sp. DH14.</title>
        <authorList>
            <person name="Le V."/>
        </authorList>
    </citation>
    <scope>NUCLEOTIDE SEQUENCE</scope>
    <source>
        <strain evidence="1">DH14</strain>
    </source>
</reference>
<protein>
    <submittedName>
        <fullName evidence="1">Uncharacterized protein</fullName>
    </submittedName>
</protein>
<comment type="caution">
    <text evidence="1">The sequence shown here is derived from an EMBL/GenBank/DDBJ whole genome shotgun (WGS) entry which is preliminary data.</text>
</comment>